<dbReference type="CDD" id="cd00520">
    <property type="entry name" value="RRF"/>
    <property type="match status" value="1"/>
</dbReference>
<dbReference type="Pfam" id="PF01765">
    <property type="entry name" value="RRF"/>
    <property type="match status" value="1"/>
</dbReference>
<evidence type="ECO:0000256" key="7">
    <source>
        <dbReference type="SAM" id="Coils"/>
    </source>
</evidence>
<dbReference type="STRING" id="1038014.SAMN04487910_2034"/>
<dbReference type="SUPFAM" id="SSF55194">
    <property type="entry name" value="Ribosome recycling factor, RRF"/>
    <property type="match status" value="1"/>
</dbReference>
<dbReference type="GO" id="GO:0006415">
    <property type="term" value="P:translational termination"/>
    <property type="evidence" value="ECO:0007669"/>
    <property type="project" value="UniProtKB-UniRule"/>
</dbReference>
<evidence type="ECO:0000256" key="6">
    <source>
        <dbReference type="HAMAP-Rule" id="MF_00040"/>
    </source>
</evidence>
<evidence type="ECO:0000256" key="2">
    <source>
        <dbReference type="ARBA" id="ARBA00005912"/>
    </source>
</evidence>
<reference evidence="9 10" key="1">
    <citation type="submission" date="2016-10" db="EMBL/GenBank/DDBJ databases">
        <authorList>
            <person name="de Groot N.N."/>
        </authorList>
    </citation>
    <scope>NUCLEOTIDE SEQUENCE [LARGE SCALE GENOMIC DNA]</scope>
    <source>
        <strain evidence="9 10">DSM 25232</strain>
    </source>
</reference>
<evidence type="ECO:0000259" key="8">
    <source>
        <dbReference type="Pfam" id="PF01765"/>
    </source>
</evidence>
<keyword evidence="4 6" id="KW-0648">Protein biosynthesis</keyword>
<dbReference type="Gene3D" id="1.10.132.20">
    <property type="entry name" value="Ribosome-recycling factor"/>
    <property type="match status" value="1"/>
</dbReference>
<evidence type="ECO:0000313" key="9">
    <source>
        <dbReference type="EMBL" id="SEL21234.1"/>
    </source>
</evidence>
<dbReference type="NCBIfam" id="TIGR00496">
    <property type="entry name" value="frr"/>
    <property type="match status" value="1"/>
</dbReference>
<dbReference type="GO" id="GO:0005737">
    <property type="term" value="C:cytoplasm"/>
    <property type="evidence" value="ECO:0007669"/>
    <property type="project" value="UniProtKB-SubCell"/>
</dbReference>
<keyword evidence="10" id="KW-1185">Reference proteome</keyword>
<keyword evidence="7" id="KW-0175">Coiled coil</keyword>
<evidence type="ECO:0000313" key="10">
    <source>
        <dbReference type="Proteomes" id="UP000198521"/>
    </source>
</evidence>
<evidence type="ECO:0000256" key="1">
    <source>
        <dbReference type="ARBA" id="ARBA00004496"/>
    </source>
</evidence>
<organism evidence="9 10">
    <name type="scientific">Aquimarina amphilecti</name>
    <dbReference type="NCBI Taxonomy" id="1038014"/>
    <lineage>
        <taxon>Bacteria</taxon>
        <taxon>Pseudomonadati</taxon>
        <taxon>Bacteroidota</taxon>
        <taxon>Flavobacteriia</taxon>
        <taxon>Flavobacteriales</taxon>
        <taxon>Flavobacteriaceae</taxon>
        <taxon>Aquimarina</taxon>
    </lineage>
</organism>
<dbReference type="InterPro" id="IPR036191">
    <property type="entry name" value="RRF_sf"/>
</dbReference>
<keyword evidence="3 6" id="KW-0963">Cytoplasm</keyword>
<dbReference type="PANTHER" id="PTHR20982:SF3">
    <property type="entry name" value="MITOCHONDRIAL RIBOSOME RECYCLING FACTOR PSEUDO 1"/>
    <property type="match status" value="1"/>
</dbReference>
<dbReference type="InterPro" id="IPR002661">
    <property type="entry name" value="Ribosome_recyc_fac"/>
</dbReference>
<name>A0A1H7NCR0_AQUAM</name>
<dbReference type="GO" id="GO:0043023">
    <property type="term" value="F:ribosomal large subunit binding"/>
    <property type="evidence" value="ECO:0007669"/>
    <property type="project" value="TreeGrafter"/>
</dbReference>
<evidence type="ECO:0000256" key="4">
    <source>
        <dbReference type="ARBA" id="ARBA00022917"/>
    </source>
</evidence>
<dbReference type="HAMAP" id="MF_00040">
    <property type="entry name" value="RRF"/>
    <property type="match status" value="1"/>
</dbReference>
<dbReference type="PANTHER" id="PTHR20982">
    <property type="entry name" value="RIBOSOME RECYCLING FACTOR"/>
    <property type="match status" value="1"/>
</dbReference>
<evidence type="ECO:0000256" key="5">
    <source>
        <dbReference type="ARBA" id="ARBA00025050"/>
    </source>
</evidence>
<dbReference type="Gene3D" id="3.30.1360.40">
    <property type="match status" value="1"/>
</dbReference>
<evidence type="ECO:0000256" key="3">
    <source>
        <dbReference type="ARBA" id="ARBA00022490"/>
    </source>
</evidence>
<dbReference type="RefSeq" id="WP_091407965.1">
    <property type="nucleotide sequence ID" value="NZ_FOAB01000003.1"/>
</dbReference>
<dbReference type="InterPro" id="IPR023584">
    <property type="entry name" value="Ribosome_recyc_fac_dom"/>
</dbReference>
<sequence length="187" mass="20888">MNEEVDFILDSTKESMQGAIAHLEKQLIVIRAGKASPAMLSGVMVEYYGNPTPLNQVGNVNTPDARTITIQPFEKSLIQEIEKAIQVANLGFNPMNNGESVIISVPPLTEERRRELVRQAKAEAEDSKVGVRNDRKNANNEIKKLEKDGLSEDMAKNTESDIQQLTDSYIKKIDEMLSVKEKEIMTV</sequence>
<dbReference type="FunFam" id="1.10.132.20:FF:000001">
    <property type="entry name" value="Ribosome-recycling factor"/>
    <property type="match status" value="1"/>
</dbReference>
<gene>
    <name evidence="6" type="primary">frr</name>
    <name evidence="9" type="ORF">SAMN04487910_2034</name>
</gene>
<feature type="domain" description="Ribosome recycling factor" evidence="8">
    <location>
        <begin position="23"/>
        <end position="185"/>
    </location>
</feature>
<dbReference type="EMBL" id="FOAB01000003">
    <property type="protein sequence ID" value="SEL21234.1"/>
    <property type="molecule type" value="Genomic_DNA"/>
</dbReference>
<comment type="subcellular location">
    <subcellularLocation>
        <location evidence="1 6">Cytoplasm</location>
    </subcellularLocation>
</comment>
<accession>A0A1H7NCR0</accession>
<dbReference type="Proteomes" id="UP000198521">
    <property type="component" value="Unassembled WGS sequence"/>
</dbReference>
<dbReference type="AlphaFoldDB" id="A0A1H7NCR0"/>
<comment type="similarity">
    <text evidence="2 6">Belongs to the RRF family.</text>
</comment>
<protein>
    <recommendedName>
        <fullName evidence="6">Ribosome-recycling factor</fullName>
        <shortName evidence="6">RRF</shortName>
    </recommendedName>
    <alternativeName>
        <fullName evidence="6">Ribosome-releasing factor</fullName>
    </alternativeName>
</protein>
<comment type="function">
    <text evidence="5 6">Responsible for the release of ribosomes from messenger RNA at the termination of protein biosynthesis. May increase the efficiency of translation by recycling ribosomes from one round of translation to another.</text>
</comment>
<dbReference type="OrthoDB" id="9804006at2"/>
<proteinExistence type="inferred from homology"/>
<dbReference type="FunFam" id="3.30.1360.40:FF:000001">
    <property type="entry name" value="Ribosome-recycling factor"/>
    <property type="match status" value="1"/>
</dbReference>
<feature type="coiled-coil region" evidence="7">
    <location>
        <begin position="121"/>
        <end position="148"/>
    </location>
</feature>